<dbReference type="EMBL" id="CP113088">
    <property type="protein sequence ID" value="WAC02540.1"/>
    <property type="molecule type" value="Genomic_DNA"/>
</dbReference>
<organism evidence="1 2">
    <name type="scientific">Lacinutrix neustonica</name>
    <dbReference type="NCBI Taxonomy" id="2980107"/>
    <lineage>
        <taxon>Bacteria</taxon>
        <taxon>Pseudomonadati</taxon>
        <taxon>Bacteroidota</taxon>
        <taxon>Flavobacteriia</taxon>
        <taxon>Flavobacteriales</taxon>
        <taxon>Flavobacteriaceae</taxon>
        <taxon>Lacinutrix</taxon>
    </lineage>
</organism>
<reference evidence="1" key="1">
    <citation type="submission" date="2022-11" db="EMBL/GenBank/DDBJ databases">
        <title>Lacinutrix neustonica HL-RS19T sp. nov., isolated from the surface microlayer sample of brackish Lake Shihwa.</title>
        <authorList>
            <person name="Choi J.Y."/>
            <person name="Hwang C.Y."/>
        </authorList>
    </citation>
    <scope>NUCLEOTIDE SEQUENCE</scope>
    <source>
        <strain evidence="1">HL-RS19</strain>
    </source>
</reference>
<evidence type="ECO:0000313" key="2">
    <source>
        <dbReference type="Proteomes" id="UP001164705"/>
    </source>
</evidence>
<protein>
    <submittedName>
        <fullName evidence="1">Uncharacterized protein</fullName>
    </submittedName>
</protein>
<name>A0A9E8SHB6_9FLAO</name>
<proteinExistence type="predicted"/>
<accession>A0A9E8SHB6</accession>
<dbReference type="AlphaFoldDB" id="A0A9E8SHB6"/>
<sequence length="153" mass="17267">MKAFKLFSFFIVITVCFTNTQCEDDELFPTQIDIINNTVVQIENNETTFNINESIIIETNILDEQMTSTGQNILLTDYDYAEAGQSGYQHTLTLYKLTSFGTIAVIPLTSENITTIEGETLVENQTITARSIFDGASYKNKFSITLPNPEYFT</sequence>
<dbReference type="Proteomes" id="UP001164705">
    <property type="component" value="Chromosome"/>
</dbReference>
<dbReference type="KEGG" id="lnu:N7U66_02200"/>
<dbReference type="RefSeq" id="WP_267677137.1">
    <property type="nucleotide sequence ID" value="NZ_CP113088.1"/>
</dbReference>
<gene>
    <name evidence="1" type="ORF">N7U66_02200</name>
</gene>
<evidence type="ECO:0000313" key="1">
    <source>
        <dbReference type="EMBL" id="WAC02540.1"/>
    </source>
</evidence>
<keyword evidence="2" id="KW-1185">Reference proteome</keyword>